<dbReference type="Proteomes" id="UP000548685">
    <property type="component" value="Unassembled WGS sequence"/>
</dbReference>
<evidence type="ECO:0000313" key="13">
    <source>
        <dbReference type="Proteomes" id="UP000430021"/>
    </source>
</evidence>
<evidence type="ECO:0000256" key="3">
    <source>
        <dbReference type="ARBA" id="ARBA00022670"/>
    </source>
</evidence>
<keyword evidence="4" id="KW-0479">Metal-binding</keyword>
<keyword evidence="8" id="KW-0732">Signal</keyword>
<name>A0A6I4UFB9_9SPHN</name>
<proteinExistence type="inferred from homology"/>
<evidence type="ECO:0000256" key="8">
    <source>
        <dbReference type="SAM" id="SignalP"/>
    </source>
</evidence>
<dbReference type="OrthoDB" id="9775677at2"/>
<dbReference type="PANTHER" id="PTHR11733">
    <property type="entry name" value="ZINC METALLOPROTEASE FAMILY M13 NEPRILYSIN-RELATED"/>
    <property type="match status" value="1"/>
</dbReference>
<keyword evidence="14" id="KW-1185">Reference proteome</keyword>
<dbReference type="InterPro" id="IPR024079">
    <property type="entry name" value="MetalloPept_cat_dom_sf"/>
</dbReference>
<evidence type="ECO:0000313" key="12">
    <source>
        <dbReference type="EMBL" id="MXP37138.1"/>
    </source>
</evidence>
<dbReference type="Pfam" id="PF05649">
    <property type="entry name" value="Peptidase_M13_N"/>
    <property type="match status" value="1"/>
</dbReference>
<evidence type="ECO:0000256" key="6">
    <source>
        <dbReference type="ARBA" id="ARBA00022833"/>
    </source>
</evidence>
<dbReference type="InterPro" id="IPR042089">
    <property type="entry name" value="Peptidase_M13_dom_2"/>
</dbReference>
<dbReference type="Proteomes" id="UP000430021">
    <property type="component" value="Unassembled WGS sequence"/>
</dbReference>
<gene>
    <name evidence="11" type="ORF">FHS52_001181</name>
    <name evidence="12" type="ORF">GRI59_00745</name>
</gene>
<dbReference type="Gene3D" id="3.40.390.10">
    <property type="entry name" value="Collagenase (Catalytic Domain)"/>
    <property type="match status" value="1"/>
</dbReference>
<protein>
    <submittedName>
        <fullName evidence="11">Metalloendopeptidase</fullName>
    </submittedName>
</protein>
<dbReference type="InterPro" id="IPR018497">
    <property type="entry name" value="Peptidase_M13_C"/>
</dbReference>
<evidence type="ECO:0000259" key="10">
    <source>
        <dbReference type="Pfam" id="PF05649"/>
    </source>
</evidence>
<comment type="caution">
    <text evidence="12">The sequence shown here is derived from an EMBL/GenBank/DDBJ whole genome shotgun (WGS) entry which is preliminary data.</text>
</comment>
<dbReference type="EMBL" id="JACICE010000001">
    <property type="protein sequence ID" value="MBB3775238.1"/>
    <property type="molecule type" value="Genomic_DNA"/>
</dbReference>
<organism evidence="12 13">
    <name type="scientific">Erythrobacter ramosus</name>
    <dbReference type="NCBI Taxonomy" id="35811"/>
    <lineage>
        <taxon>Bacteria</taxon>
        <taxon>Pseudomonadati</taxon>
        <taxon>Pseudomonadota</taxon>
        <taxon>Alphaproteobacteria</taxon>
        <taxon>Sphingomonadales</taxon>
        <taxon>Erythrobacteraceae</taxon>
        <taxon>Erythrobacter/Porphyrobacter group</taxon>
        <taxon>Erythrobacter</taxon>
    </lineage>
</organism>
<sequence length="669" mass="73044">MKTTATFAAMGPVAALLLVPILATDASSRTLALANAPGDDFYLYANAEWIAAARIPEGATGISRKSQLAQQVDAAVLSAIRDGRNLDKPVGTPEHALGSAYAAFMDTALIERKGLQPIAASLAWIDGVQSQDALAGALGRAYVENSASPFTFRVYPDPVDPRRAALHFIQSGLGRGSRESYESDATPAGAVRRDSYIAYLEKLIAIVDPADAASRARAVYGLEARLAASFATFSEMQDITRINNPIGMNDLATSYPGMNWPRYFKDAGLPQVDHVIVAHPGAVKGTIEQMGTTPLAVWRDYLRVRLLDQSAEWLPTAVRDARFAYVGRVLQGRSQPRPRGELAVSMLQSTVPELVGQVYVGQVASPDTKEAALRLVSQIRGAFRARLEKVEWMDIATRKEAIAKLDALDVKVGWPDRWTDYGDQSLKPDDLVGNMRRIREAVLLARIKELKTGRDTARWRLPVTDVQAAYDPVANELTIAAGILQPPFFDPKADPAANFGAIGGIIGHELSHGFDSTGRLTDAFGKRRDWWSPASASAFKARADRVVAEYTSYPQPDGLKINGATTLDENIADIGGLSIAFAAYQRAVPAPKRIDGLTGAQRFYLAWARMRVMKQTFEGLKDQLESDPHAPADARVNVVVRQQDGWYRAFAVTPTARLYRTPSQRVRLW</sequence>
<dbReference type="EMBL" id="WTYB01000001">
    <property type="protein sequence ID" value="MXP37138.1"/>
    <property type="molecule type" value="Genomic_DNA"/>
</dbReference>
<evidence type="ECO:0000313" key="14">
    <source>
        <dbReference type="Proteomes" id="UP000548685"/>
    </source>
</evidence>
<feature type="signal peptide" evidence="8">
    <location>
        <begin position="1"/>
        <end position="23"/>
    </location>
</feature>
<dbReference type="GO" id="GO:0016485">
    <property type="term" value="P:protein processing"/>
    <property type="evidence" value="ECO:0007669"/>
    <property type="project" value="TreeGrafter"/>
</dbReference>
<evidence type="ECO:0000256" key="2">
    <source>
        <dbReference type="ARBA" id="ARBA00007357"/>
    </source>
</evidence>
<keyword evidence="3" id="KW-0645">Protease</keyword>
<evidence type="ECO:0000313" key="11">
    <source>
        <dbReference type="EMBL" id="MBB3775238.1"/>
    </source>
</evidence>
<comment type="similarity">
    <text evidence="2">Belongs to the peptidase M13 family.</text>
</comment>
<dbReference type="RefSeq" id="WP_160759300.1">
    <property type="nucleotide sequence ID" value="NZ_BAAADZ010000002.1"/>
</dbReference>
<dbReference type="InterPro" id="IPR008753">
    <property type="entry name" value="Peptidase_M13_N"/>
</dbReference>
<keyword evidence="6" id="KW-0862">Zinc</keyword>
<dbReference type="InterPro" id="IPR000718">
    <property type="entry name" value="Peptidase_M13"/>
</dbReference>
<dbReference type="GO" id="GO:0046872">
    <property type="term" value="F:metal ion binding"/>
    <property type="evidence" value="ECO:0007669"/>
    <property type="project" value="UniProtKB-KW"/>
</dbReference>
<dbReference type="Pfam" id="PF01431">
    <property type="entry name" value="Peptidase_M13"/>
    <property type="match status" value="1"/>
</dbReference>
<evidence type="ECO:0000256" key="5">
    <source>
        <dbReference type="ARBA" id="ARBA00022801"/>
    </source>
</evidence>
<dbReference type="GO" id="GO:0005886">
    <property type="term" value="C:plasma membrane"/>
    <property type="evidence" value="ECO:0007669"/>
    <property type="project" value="TreeGrafter"/>
</dbReference>
<comment type="cofactor">
    <cofactor evidence="1">
        <name>Zn(2+)</name>
        <dbReference type="ChEBI" id="CHEBI:29105"/>
    </cofactor>
</comment>
<evidence type="ECO:0000259" key="9">
    <source>
        <dbReference type="Pfam" id="PF01431"/>
    </source>
</evidence>
<dbReference type="PRINTS" id="PR00786">
    <property type="entry name" value="NEPRILYSIN"/>
</dbReference>
<feature type="domain" description="Peptidase M13 N-terminal" evidence="10">
    <location>
        <begin position="37"/>
        <end position="415"/>
    </location>
</feature>
<dbReference type="PANTHER" id="PTHR11733:SF167">
    <property type="entry name" value="FI17812P1-RELATED"/>
    <property type="match status" value="1"/>
</dbReference>
<feature type="domain" description="Peptidase M13 C-terminal" evidence="9">
    <location>
        <begin position="468"/>
        <end position="666"/>
    </location>
</feature>
<reference evidence="12 13" key="1">
    <citation type="submission" date="2019-12" db="EMBL/GenBank/DDBJ databases">
        <title>Genomic-based taxomic classification of the family Erythrobacteraceae.</title>
        <authorList>
            <person name="Xu L."/>
        </authorList>
    </citation>
    <scope>NUCLEOTIDE SEQUENCE [LARGE SCALE GENOMIC DNA]</scope>
    <source>
        <strain evidence="12 13">JCM 10282</strain>
    </source>
</reference>
<evidence type="ECO:0000256" key="7">
    <source>
        <dbReference type="ARBA" id="ARBA00023049"/>
    </source>
</evidence>
<evidence type="ECO:0000256" key="1">
    <source>
        <dbReference type="ARBA" id="ARBA00001947"/>
    </source>
</evidence>
<dbReference type="Gene3D" id="1.10.1380.10">
    <property type="entry name" value="Neutral endopeptidase , domain2"/>
    <property type="match status" value="1"/>
</dbReference>
<reference evidence="11 14" key="2">
    <citation type="submission" date="2020-08" db="EMBL/GenBank/DDBJ databases">
        <title>Genomic Encyclopedia of Type Strains, Phase IV (KMG-IV): sequencing the most valuable type-strain genomes for metagenomic binning, comparative biology and taxonomic classification.</title>
        <authorList>
            <person name="Goeker M."/>
        </authorList>
    </citation>
    <scope>NUCLEOTIDE SEQUENCE [LARGE SCALE GENOMIC DNA]</scope>
    <source>
        <strain evidence="11 14">DSM 8510</strain>
    </source>
</reference>
<evidence type="ECO:0000256" key="4">
    <source>
        <dbReference type="ARBA" id="ARBA00022723"/>
    </source>
</evidence>
<dbReference type="PROSITE" id="PS51885">
    <property type="entry name" value="NEPRILYSIN"/>
    <property type="match status" value="1"/>
</dbReference>
<dbReference type="SUPFAM" id="SSF55486">
    <property type="entry name" value="Metalloproteases ('zincins'), catalytic domain"/>
    <property type="match status" value="1"/>
</dbReference>
<dbReference type="AlphaFoldDB" id="A0A6I4UFB9"/>
<feature type="chain" id="PRO_5026169337" evidence="8">
    <location>
        <begin position="24"/>
        <end position="669"/>
    </location>
</feature>
<dbReference type="GO" id="GO:0004222">
    <property type="term" value="F:metalloendopeptidase activity"/>
    <property type="evidence" value="ECO:0007669"/>
    <property type="project" value="InterPro"/>
</dbReference>
<keyword evidence="7" id="KW-0482">Metalloprotease</keyword>
<keyword evidence="5" id="KW-0378">Hydrolase</keyword>
<dbReference type="CDD" id="cd08662">
    <property type="entry name" value="M13"/>
    <property type="match status" value="1"/>
</dbReference>
<accession>A0A6I4UFB9</accession>